<name>A0A2J5Q4S0_9ENTR</name>
<evidence type="ECO:0000256" key="1">
    <source>
        <dbReference type="ARBA" id="ARBA00022741"/>
    </source>
</evidence>
<dbReference type="EC" id="1.17.4.1" evidence="5"/>
<keyword evidence="2 3" id="KW-0067">ATP-binding</keyword>
<dbReference type="AlphaFoldDB" id="A0A2J5Q4S0"/>
<proteinExistence type="predicted"/>
<feature type="non-terminal residue" evidence="5">
    <location>
        <position position="81"/>
    </location>
</feature>
<dbReference type="InterPro" id="IPR008926">
    <property type="entry name" value="RNR_R1-su_N"/>
</dbReference>
<keyword evidence="1 3" id="KW-0547">Nucleotide-binding</keyword>
<organism evidence="5 6">
    <name type="scientific">Klebsiella michiganensis</name>
    <dbReference type="NCBI Taxonomy" id="1134687"/>
    <lineage>
        <taxon>Bacteria</taxon>
        <taxon>Pseudomonadati</taxon>
        <taxon>Pseudomonadota</taxon>
        <taxon>Gammaproteobacteria</taxon>
        <taxon>Enterobacterales</taxon>
        <taxon>Enterobacteriaceae</taxon>
        <taxon>Klebsiella/Raoultella group</taxon>
        <taxon>Klebsiella</taxon>
    </lineage>
</organism>
<protein>
    <submittedName>
        <fullName evidence="5">Ribonucleotide-diphosphate reductase subunit alpha</fullName>
        <ecNumber evidence="5">1.17.4.1</ecNumber>
    </submittedName>
</protein>
<dbReference type="Proteomes" id="UP000234667">
    <property type="component" value="Unassembled WGS sequence"/>
</dbReference>
<dbReference type="InterPro" id="IPR005144">
    <property type="entry name" value="ATP-cone_dom"/>
</dbReference>
<dbReference type="PROSITE" id="PS51161">
    <property type="entry name" value="ATP_CONE"/>
    <property type="match status" value="1"/>
</dbReference>
<feature type="domain" description="ATP-cone" evidence="4">
    <location>
        <begin position="5"/>
        <end position="81"/>
    </location>
</feature>
<accession>A0A2J5Q4S0</accession>
<dbReference type="GO" id="GO:0005524">
    <property type="term" value="F:ATP binding"/>
    <property type="evidence" value="ECO:0007669"/>
    <property type="project" value="UniProtKB-UniRule"/>
</dbReference>
<reference evidence="5 6" key="2">
    <citation type="submission" date="2018-01" db="EMBL/GenBank/DDBJ databases">
        <title>Genomic study of Klebsiella pneumoniae.</title>
        <authorList>
            <person name="Yang Y."/>
            <person name="Bicalho R."/>
        </authorList>
    </citation>
    <scope>NUCLEOTIDE SEQUENCE [LARGE SCALE GENOMIC DNA]</scope>
    <source>
        <strain evidence="5 6">A10</strain>
    </source>
</reference>
<dbReference type="GO" id="GO:0004748">
    <property type="term" value="F:ribonucleoside-diphosphate reductase activity, thioredoxin disulfide as acceptor"/>
    <property type="evidence" value="ECO:0007669"/>
    <property type="project" value="UniProtKB-EC"/>
</dbReference>
<dbReference type="SUPFAM" id="SSF48168">
    <property type="entry name" value="R1 subunit of ribonucleotide reductase, N-terminal domain"/>
    <property type="match status" value="1"/>
</dbReference>
<evidence type="ECO:0000256" key="2">
    <source>
        <dbReference type="ARBA" id="ARBA00022840"/>
    </source>
</evidence>
<evidence type="ECO:0000313" key="5">
    <source>
        <dbReference type="EMBL" id="PLO73326.1"/>
    </source>
</evidence>
<reference evidence="5 6" key="1">
    <citation type="submission" date="2017-11" db="EMBL/GenBank/DDBJ databases">
        <authorList>
            <person name="Han C.G."/>
        </authorList>
    </citation>
    <scope>NUCLEOTIDE SEQUENCE [LARGE SCALE GENOMIC DNA]</scope>
    <source>
        <strain evidence="5 6">A10</strain>
    </source>
</reference>
<comment type="caution">
    <text evidence="5">The sequence shown here is derived from an EMBL/GenBank/DDBJ whole genome shotgun (WGS) entry which is preliminary data.</text>
</comment>
<dbReference type="Pfam" id="PF03477">
    <property type="entry name" value="ATP-cone"/>
    <property type="match status" value="1"/>
</dbReference>
<gene>
    <name evidence="5" type="ORF">CWN49_05960</name>
</gene>
<evidence type="ECO:0000256" key="3">
    <source>
        <dbReference type="PROSITE-ProRule" id="PRU00492"/>
    </source>
</evidence>
<keyword evidence="5" id="KW-0560">Oxidoreductase</keyword>
<evidence type="ECO:0000313" key="6">
    <source>
        <dbReference type="Proteomes" id="UP000234667"/>
    </source>
</evidence>
<dbReference type="EMBL" id="PIDR01000109">
    <property type="protein sequence ID" value="PLO73326.1"/>
    <property type="molecule type" value="Genomic_DNA"/>
</dbReference>
<sequence length="81" mass="9181">MNQSLLVTKRDGSTERINLDKIHRVLDWAAEGLNNVSISQVELRSHIQFYDGIKTADIHETIIKAAADLISREAPDYQYLA</sequence>
<evidence type="ECO:0000259" key="4">
    <source>
        <dbReference type="PROSITE" id="PS51161"/>
    </source>
</evidence>